<evidence type="ECO:0000256" key="4">
    <source>
        <dbReference type="ARBA" id="ARBA00023141"/>
    </source>
</evidence>
<protein>
    <recommendedName>
        <fullName evidence="6">Phospho-2-dehydro-3-deoxyheptonate aldolase</fullName>
        <ecNumber evidence="6">2.5.1.54</ecNumber>
    </recommendedName>
</protein>
<gene>
    <name evidence="9" type="ORF">SeLEV6574_g00669</name>
    <name evidence="10" type="ORF">SeMB42_g00302</name>
</gene>
<comment type="catalytic activity">
    <reaction evidence="5 6">
        <text>D-erythrose 4-phosphate + phosphoenolpyruvate + H2O = 7-phospho-2-dehydro-3-deoxy-D-arabino-heptonate + phosphate</text>
        <dbReference type="Rhea" id="RHEA:14717"/>
        <dbReference type="ChEBI" id="CHEBI:15377"/>
        <dbReference type="ChEBI" id="CHEBI:16897"/>
        <dbReference type="ChEBI" id="CHEBI:43474"/>
        <dbReference type="ChEBI" id="CHEBI:58394"/>
        <dbReference type="ChEBI" id="CHEBI:58702"/>
        <dbReference type="EC" id="2.5.1.54"/>
    </reaction>
</comment>
<keyword evidence="3 6" id="KW-0808">Transferase</keyword>
<sequence length="399" mass="43373">MTLQNGMHEAPPIGLPLSRQSSSSKRRTYDTLNELDDRRIVDIKPLIPPQLLMEDFPLSIRALGTVRKGREIAEAIIKGRDDRLLVIVGPCSIHDVEAAKEYGKLLCNYAKKAEADLHIIMRVYFEKPRTTVGWKGLINDPNLDDTYSINKGLKIARGLLLDLNELGIPTGCEFLDTLTPQYIGDLVSWGAIGARTTESQVHRELASGLSVSVGFKNGTDGNIGIAVDAIRAASVGHHFLSVTKQGVSAIVATTGNDSCHVILRGGNRGPNYAAQHVRETAQQLETAGLRPAVMIDCSHGNSSKQHKNQIVAAKDIAEQLASNDEQSTAKNIFGVMVESHLHEGRQNLTKEGASALKYGQSITDACINWEDTVKVLDALAAGVQTRRNAANPTKKQYTQ</sequence>
<dbReference type="EMBL" id="QEAM01000012">
    <property type="protein sequence ID" value="TPX50832.1"/>
    <property type="molecule type" value="Genomic_DNA"/>
</dbReference>
<comment type="caution">
    <text evidence="10">The sequence shown here is derived from an EMBL/GenBank/DDBJ whole genome shotgun (WGS) entry which is preliminary data.</text>
</comment>
<dbReference type="VEuPathDB" id="FungiDB:SeMB42_g00302"/>
<evidence type="ECO:0000256" key="7">
    <source>
        <dbReference type="SAM" id="MobiDB-lite"/>
    </source>
</evidence>
<dbReference type="InterPro" id="IPR006218">
    <property type="entry name" value="DAHP1/KDSA"/>
</dbReference>
<feature type="domain" description="DAHP synthetase I/KDSA" evidence="8">
    <location>
        <begin position="74"/>
        <end position="375"/>
    </location>
</feature>
<evidence type="ECO:0000259" key="8">
    <source>
        <dbReference type="Pfam" id="PF00793"/>
    </source>
</evidence>
<evidence type="ECO:0000256" key="2">
    <source>
        <dbReference type="ARBA" id="ARBA00022605"/>
    </source>
</evidence>
<keyword evidence="4 6" id="KW-0057">Aromatic amino acid biosynthesis</keyword>
<dbReference type="STRING" id="286115.A0A507DSU7"/>
<dbReference type="PANTHER" id="PTHR21225:SF20">
    <property type="entry name" value="PHOSPHO-2-DEHYDRO-3-DEOXYHEPTONATE ALDOLASE"/>
    <property type="match status" value="1"/>
</dbReference>
<comment type="similarity">
    <text evidence="1 6">Belongs to the class-I DAHP synthase family.</text>
</comment>
<evidence type="ECO:0000313" key="9">
    <source>
        <dbReference type="EMBL" id="TPX50832.1"/>
    </source>
</evidence>
<dbReference type="GO" id="GO:0008652">
    <property type="term" value="P:amino acid biosynthetic process"/>
    <property type="evidence" value="ECO:0007669"/>
    <property type="project" value="UniProtKB-KW"/>
</dbReference>
<dbReference type="Pfam" id="PF00793">
    <property type="entry name" value="DAHP_synth_1"/>
    <property type="match status" value="1"/>
</dbReference>
<dbReference type="PANTHER" id="PTHR21225">
    <property type="entry name" value="PHOSPHO-2-DEHYDRO-3-DEOXYHEPTONATE ALDOLASE DAHP SYNTHETASE"/>
    <property type="match status" value="1"/>
</dbReference>
<dbReference type="GO" id="GO:0009073">
    <property type="term" value="P:aromatic amino acid family biosynthetic process"/>
    <property type="evidence" value="ECO:0007669"/>
    <property type="project" value="UniProtKB-KW"/>
</dbReference>
<dbReference type="NCBIfam" id="TIGR00034">
    <property type="entry name" value="aroFGH"/>
    <property type="match status" value="1"/>
</dbReference>
<dbReference type="PIRSF" id="PIRSF001361">
    <property type="entry name" value="DAHP_synthase"/>
    <property type="match status" value="1"/>
</dbReference>
<reference evidence="11 12" key="1">
    <citation type="journal article" date="2019" name="Sci. Rep.">
        <title>Comparative genomics of chytrid fungi reveal insights into the obligate biotrophic and pathogenic lifestyle of Synchytrium endobioticum.</title>
        <authorList>
            <person name="van de Vossenberg B.T.L.H."/>
            <person name="Warris S."/>
            <person name="Nguyen H.D.T."/>
            <person name="van Gent-Pelzer M.P.E."/>
            <person name="Joly D.L."/>
            <person name="van de Geest H.C."/>
            <person name="Bonants P.J.M."/>
            <person name="Smith D.S."/>
            <person name="Levesque C.A."/>
            <person name="van der Lee T.A.J."/>
        </authorList>
    </citation>
    <scope>NUCLEOTIDE SEQUENCE [LARGE SCALE GENOMIC DNA]</scope>
    <source>
        <strain evidence="9 12">LEV6574</strain>
        <strain evidence="10 11">MB42</strain>
    </source>
</reference>
<evidence type="ECO:0000313" key="10">
    <source>
        <dbReference type="EMBL" id="TPX54332.1"/>
    </source>
</evidence>
<evidence type="ECO:0000256" key="3">
    <source>
        <dbReference type="ARBA" id="ARBA00022679"/>
    </source>
</evidence>
<accession>A0A507DSU7</accession>
<keyword evidence="2 6" id="KW-0028">Amino-acid biosynthesis</keyword>
<dbReference type="Proteomes" id="UP000317494">
    <property type="component" value="Unassembled WGS sequence"/>
</dbReference>
<evidence type="ECO:0000313" key="11">
    <source>
        <dbReference type="Proteomes" id="UP000317494"/>
    </source>
</evidence>
<dbReference type="InterPro" id="IPR013785">
    <property type="entry name" value="Aldolase_TIM"/>
</dbReference>
<dbReference type="GO" id="GO:0005737">
    <property type="term" value="C:cytoplasm"/>
    <property type="evidence" value="ECO:0007669"/>
    <property type="project" value="TreeGrafter"/>
</dbReference>
<name>A0A507DSU7_9FUNG</name>
<evidence type="ECO:0000256" key="5">
    <source>
        <dbReference type="ARBA" id="ARBA00047508"/>
    </source>
</evidence>
<dbReference type="NCBIfam" id="NF009396">
    <property type="entry name" value="PRK12756.1"/>
    <property type="match status" value="1"/>
</dbReference>
<dbReference type="EC" id="2.5.1.54" evidence="6"/>
<feature type="region of interest" description="Disordered" evidence="7">
    <location>
        <begin position="1"/>
        <end position="27"/>
    </location>
</feature>
<proteinExistence type="inferred from homology"/>
<evidence type="ECO:0000256" key="6">
    <source>
        <dbReference type="PIRNR" id="PIRNR001361"/>
    </source>
</evidence>
<dbReference type="Gene3D" id="3.20.20.70">
    <property type="entry name" value="Aldolase class I"/>
    <property type="match status" value="1"/>
</dbReference>
<dbReference type="InterPro" id="IPR006219">
    <property type="entry name" value="DAHP_synth_1"/>
</dbReference>
<evidence type="ECO:0000256" key="1">
    <source>
        <dbReference type="ARBA" id="ARBA00007985"/>
    </source>
</evidence>
<dbReference type="NCBIfam" id="NF009395">
    <property type="entry name" value="PRK12755.1"/>
    <property type="match status" value="1"/>
</dbReference>
<organism evidence="10 11">
    <name type="scientific">Synchytrium endobioticum</name>
    <dbReference type="NCBI Taxonomy" id="286115"/>
    <lineage>
        <taxon>Eukaryota</taxon>
        <taxon>Fungi</taxon>
        <taxon>Fungi incertae sedis</taxon>
        <taxon>Chytridiomycota</taxon>
        <taxon>Chytridiomycota incertae sedis</taxon>
        <taxon>Chytridiomycetes</taxon>
        <taxon>Synchytriales</taxon>
        <taxon>Synchytriaceae</taxon>
        <taxon>Synchytrium</taxon>
    </lineage>
</organism>
<dbReference type="Proteomes" id="UP000320475">
    <property type="component" value="Unassembled WGS sequence"/>
</dbReference>
<evidence type="ECO:0000313" key="12">
    <source>
        <dbReference type="Proteomes" id="UP000320475"/>
    </source>
</evidence>
<dbReference type="FunFam" id="3.20.20.70:FF:000005">
    <property type="entry name" value="Phospho-2-dehydro-3-deoxyheptonate aldolase"/>
    <property type="match status" value="1"/>
</dbReference>
<dbReference type="GO" id="GO:0003849">
    <property type="term" value="F:3-deoxy-7-phosphoheptulonate synthase activity"/>
    <property type="evidence" value="ECO:0007669"/>
    <property type="project" value="UniProtKB-EC"/>
</dbReference>
<keyword evidence="11" id="KW-1185">Reference proteome</keyword>
<dbReference type="SUPFAM" id="SSF51569">
    <property type="entry name" value="Aldolase"/>
    <property type="match status" value="1"/>
</dbReference>
<dbReference type="OrthoDB" id="4699125at2759"/>
<dbReference type="EMBL" id="QEAN01000006">
    <property type="protein sequence ID" value="TPX54332.1"/>
    <property type="molecule type" value="Genomic_DNA"/>
</dbReference>
<dbReference type="AlphaFoldDB" id="A0A507DSU7"/>